<keyword evidence="3" id="KW-1185">Reference proteome</keyword>
<dbReference type="RefSeq" id="WP_020876715.1">
    <property type="nucleotide sequence ID" value="NZ_ATHJ01000079.1"/>
</dbReference>
<feature type="signal peptide" evidence="1">
    <location>
        <begin position="1"/>
        <end position="23"/>
    </location>
</feature>
<keyword evidence="1" id="KW-0732">Signal</keyword>
<evidence type="ECO:0000256" key="1">
    <source>
        <dbReference type="SAM" id="SignalP"/>
    </source>
</evidence>
<feature type="chain" id="PRO_5030177225" evidence="1">
    <location>
        <begin position="24"/>
        <end position="164"/>
    </location>
</feature>
<protein>
    <submittedName>
        <fullName evidence="2">Uncharacterized protein</fullName>
    </submittedName>
</protein>
<proteinExistence type="predicted"/>
<sequence>MKKIAAVLMTAGCILGFGGMAMAAENDSQTVTYTIPTINELAVTGTPTLTIAIPDAGSQPTPVEATANYAITTNESNKIITAALELGMPDGTALAVTLAAPGEGQGSQGKVALSTTSQNVVTGISKLADDTNSITYELTATAEADAATSTTSPSVIFTIIDGEV</sequence>
<gene>
    <name evidence="2" type="ORF">dsmv_2284</name>
</gene>
<reference evidence="2 3" key="1">
    <citation type="journal article" date="2013" name="Genome Announc.">
        <title>Draft genome sequences for three mercury-methylating, sulfate-reducing bacteria.</title>
        <authorList>
            <person name="Brown S.D."/>
            <person name="Hurt R.A.Jr."/>
            <person name="Gilmour C.C."/>
            <person name="Elias D.A."/>
        </authorList>
    </citation>
    <scope>NUCLEOTIDE SEQUENCE [LARGE SCALE GENOMIC DNA]</scope>
    <source>
        <strain evidence="2 3">DSM 2059</strain>
    </source>
</reference>
<dbReference type="AlphaFoldDB" id="S7TVG1"/>
<comment type="caution">
    <text evidence="2">The sequence shown here is derived from an EMBL/GenBank/DDBJ whole genome shotgun (WGS) entry which is preliminary data.</text>
</comment>
<name>S7TVG1_DESML</name>
<dbReference type="Proteomes" id="UP000014977">
    <property type="component" value="Unassembled WGS sequence"/>
</dbReference>
<organism evidence="2 3">
    <name type="scientific">Desulfococcus multivorans DSM 2059</name>
    <dbReference type="NCBI Taxonomy" id="1121405"/>
    <lineage>
        <taxon>Bacteria</taxon>
        <taxon>Pseudomonadati</taxon>
        <taxon>Thermodesulfobacteriota</taxon>
        <taxon>Desulfobacteria</taxon>
        <taxon>Desulfobacterales</taxon>
        <taxon>Desulfococcaceae</taxon>
        <taxon>Desulfococcus</taxon>
    </lineage>
</organism>
<dbReference type="eggNOG" id="ENOG50337RN">
    <property type="taxonomic scope" value="Bacteria"/>
</dbReference>
<evidence type="ECO:0000313" key="2">
    <source>
        <dbReference type="EMBL" id="EPR41062.1"/>
    </source>
</evidence>
<accession>S7TVG1</accession>
<dbReference type="EMBL" id="ATHJ01000079">
    <property type="protein sequence ID" value="EPR41062.1"/>
    <property type="molecule type" value="Genomic_DNA"/>
</dbReference>
<evidence type="ECO:0000313" key="3">
    <source>
        <dbReference type="Proteomes" id="UP000014977"/>
    </source>
</evidence>